<comment type="caution">
    <text evidence="2">The sequence shown here is derived from an EMBL/GenBank/DDBJ whole genome shotgun (WGS) entry which is preliminary data.</text>
</comment>
<sequence>MGEAARQGDKSGPLAGLTVIEMAGIGPVPLAALMLSEMGANVLRIVRSGPNWQFIPLAPEYDLDSHGRAILALDLKRRECAELLLRLAEKADVLMEGFRPGVMERLGLGPAETLARNPALIYGRMTGFGQDGPLAERAGHDITYLAYSGILHAIGHQDGRPVPPLNLVGDYAGGSMMLIAGVLAALFHRSRSGQGQVVDAAMVEGASLLTAPLHAMMAGGLWQDQRGANLLDSGTPFYDTYETADGHHIAIGCLEPQFFAEFARLLPLDQRFVSGQYDRKLWPQMRETITLRVREKTRDEWDLVFSGTDACVAPVLSFAEARNHEHNRARGAFVDIGGFSRPAPAPRFSTTPSSASTPSSEADRDTAAILTRFGIGQDEMEALVKAGIAGQ</sequence>
<protein>
    <submittedName>
        <fullName evidence="2">Carnitine dehydratase</fullName>
    </submittedName>
</protein>
<dbReference type="SUPFAM" id="SSF89796">
    <property type="entry name" value="CoA-transferase family III (CaiB/BaiF)"/>
    <property type="match status" value="1"/>
</dbReference>
<dbReference type="OrthoDB" id="9806585at2"/>
<dbReference type="RefSeq" id="WP_024925585.1">
    <property type="nucleotide sequence ID" value="NZ_MDEO01000025.1"/>
</dbReference>
<dbReference type="PANTHER" id="PTHR48228">
    <property type="entry name" value="SUCCINYL-COA--D-CITRAMALATE COA-TRANSFERASE"/>
    <property type="match status" value="1"/>
</dbReference>
<dbReference type="PANTHER" id="PTHR48228:SF5">
    <property type="entry name" value="ALPHA-METHYLACYL-COA RACEMASE"/>
    <property type="match status" value="1"/>
</dbReference>
<dbReference type="InterPro" id="IPR044855">
    <property type="entry name" value="CoA-Trfase_III_dom3_sf"/>
</dbReference>
<accession>A0A1C2E8Y2</accession>
<dbReference type="Proteomes" id="UP000094412">
    <property type="component" value="Unassembled WGS sequence"/>
</dbReference>
<dbReference type="Gene3D" id="3.30.1540.10">
    <property type="entry name" value="formyl-coa transferase, domain 3"/>
    <property type="match status" value="1"/>
</dbReference>
<dbReference type="EMBL" id="MDEO01000025">
    <property type="protein sequence ID" value="OCX23432.1"/>
    <property type="molecule type" value="Genomic_DNA"/>
</dbReference>
<evidence type="ECO:0000313" key="3">
    <source>
        <dbReference type="Proteomes" id="UP000094412"/>
    </source>
</evidence>
<reference evidence="2 3" key="1">
    <citation type="submission" date="2016-08" db="EMBL/GenBank/DDBJ databases">
        <title>Whole genome sequence of Mesorhizobium sp. strain UASWS1009 isolated from industrial sewage.</title>
        <authorList>
            <person name="Crovadore J."/>
            <person name="Calmin G."/>
            <person name="Chablais R."/>
            <person name="Cochard B."/>
            <person name="Lefort F."/>
        </authorList>
    </citation>
    <scope>NUCLEOTIDE SEQUENCE [LARGE SCALE GENOMIC DNA]</scope>
    <source>
        <strain evidence="2 3">UASWS1009</strain>
    </source>
</reference>
<feature type="compositionally biased region" description="Low complexity" evidence="1">
    <location>
        <begin position="346"/>
        <end position="360"/>
    </location>
</feature>
<keyword evidence="3" id="KW-1185">Reference proteome</keyword>
<feature type="region of interest" description="Disordered" evidence="1">
    <location>
        <begin position="344"/>
        <end position="363"/>
    </location>
</feature>
<dbReference type="AlphaFoldDB" id="A0A1C2E8Y2"/>
<gene>
    <name evidence="2" type="ORF">QV13_04340</name>
</gene>
<evidence type="ECO:0000256" key="1">
    <source>
        <dbReference type="SAM" id="MobiDB-lite"/>
    </source>
</evidence>
<dbReference type="InterPro" id="IPR050509">
    <property type="entry name" value="CoA-transferase_III"/>
</dbReference>
<organism evidence="2 3">
    <name type="scientific">Mesorhizobium hungaricum</name>
    <dbReference type="NCBI Taxonomy" id="1566387"/>
    <lineage>
        <taxon>Bacteria</taxon>
        <taxon>Pseudomonadati</taxon>
        <taxon>Pseudomonadota</taxon>
        <taxon>Alphaproteobacteria</taxon>
        <taxon>Hyphomicrobiales</taxon>
        <taxon>Phyllobacteriaceae</taxon>
        <taxon>Mesorhizobium</taxon>
    </lineage>
</organism>
<dbReference type="STRING" id="1566387.QV13_04340"/>
<dbReference type="Pfam" id="PF02515">
    <property type="entry name" value="CoA_transf_3"/>
    <property type="match status" value="1"/>
</dbReference>
<dbReference type="GO" id="GO:0003824">
    <property type="term" value="F:catalytic activity"/>
    <property type="evidence" value="ECO:0007669"/>
    <property type="project" value="InterPro"/>
</dbReference>
<dbReference type="Gene3D" id="3.40.50.10540">
    <property type="entry name" value="Crotonobetainyl-coa:carnitine coa-transferase, domain 1"/>
    <property type="match status" value="1"/>
</dbReference>
<evidence type="ECO:0000313" key="2">
    <source>
        <dbReference type="EMBL" id="OCX23432.1"/>
    </source>
</evidence>
<name>A0A1C2E8Y2_9HYPH</name>
<proteinExistence type="predicted"/>
<dbReference type="InterPro" id="IPR023606">
    <property type="entry name" value="CoA-Trfase_III_dom_1_sf"/>
</dbReference>
<dbReference type="InterPro" id="IPR003673">
    <property type="entry name" value="CoA-Trfase_fam_III"/>
</dbReference>